<gene>
    <name evidence="2" type="ORF">B0H16DRAFT_1478869</name>
</gene>
<name>A0AAD7MEV3_9AGAR</name>
<evidence type="ECO:0000313" key="3">
    <source>
        <dbReference type="Proteomes" id="UP001215598"/>
    </source>
</evidence>
<feature type="compositionally biased region" description="Acidic residues" evidence="1">
    <location>
        <begin position="420"/>
        <end position="449"/>
    </location>
</feature>
<feature type="compositionally biased region" description="Polar residues" evidence="1">
    <location>
        <begin position="7"/>
        <end position="25"/>
    </location>
</feature>
<feature type="region of interest" description="Disordered" evidence="1">
    <location>
        <begin position="1"/>
        <end position="70"/>
    </location>
</feature>
<feature type="compositionally biased region" description="Acidic residues" evidence="1">
    <location>
        <begin position="378"/>
        <end position="397"/>
    </location>
</feature>
<sequence length="459" mass="52185">MIPPWINSVNLTEHGPVSSTASHSSRVAVGTPRIPAAAKGKGRAPPEDTDMAEEIPEKFSPEEETDDDKEHQIRMDALLAIGSGTQGTTEVPKDNVRPKSQAKVAQENMDRIIAQKLQALINEQECRSQELETWKLKIETPKVKARVHTYADGPDTPQQQFIPARRARSRRLGFVKLIVRGRQAQEIKEIFETQVQERFEKGIKETAEENGADIDIRLKWAEAGFDPEFSTIDKLETAAKNYQHAFKIKESQSRGGREGKDGPSFRQFMLDVDLDPDQPGRAEEVINTLLEQFRAGVPYSFDEQRLYDREPVETQFLSERFRLEYSERNFLLLEDSYMNVGLDLKYSDLLDEEWEAKWWLEQVYGELADRFRRQEWTDEGTDFSDSDDWFDDSDSDSEPPPPPTAGTAVRAVDSASELGEPPELEEVSDSDSESELDVIPDLQDISDSDSDAKTHMRTQ</sequence>
<dbReference type="AlphaFoldDB" id="A0AAD7MEV3"/>
<comment type="caution">
    <text evidence="2">The sequence shown here is derived from an EMBL/GenBank/DDBJ whole genome shotgun (WGS) entry which is preliminary data.</text>
</comment>
<accession>A0AAD7MEV3</accession>
<dbReference type="EMBL" id="JARKIB010000349">
    <property type="protein sequence ID" value="KAJ7713224.1"/>
    <property type="molecule type" value="Genomic_DNA"/>
</dbReference>
<proteinExistence type="predicted"/>
<evidence type="ECO:0000313" key="2">
    <source>
        <dbReference type="EMBL" id="KAJ7713224.1"/>
    </source>
</evidence>
<evidence type="ECO:0000256" key="1">
    <source>
        <dbReference type="SAM" id="MobiDB-lite"/>
    </source>
</evidence>
<dbReference type="Proteomes" id="UP001215598">
    <property type="component" value="Unassembled WGS sequence"/>
</dbReference>
<organism evidence="2 3">
    <name type="scientific">Mycena metata</name>
    <dbReference type="NCBI Taxonomy" id="1033252"/>
    <lineage>
        <taxon>Eukaryota</taxon>
        <taxon>Fungi</taxon>
        <taxon>Dikarya</taxon>
        <taxon>Basidiomycota</taxon>
        <taxon>Agaricomycotina</taxon>
        <taxon>Agaricomycetes</taxon>
        <taxon>Agaricomycetidae</taxon>
        <taxon>Agaricales</taxon>
        <taxon>Marasmiineae</taxon>
        <taxon>Mycenaceae</taxon>
        <taxon>Mycena</taxon>
    </lineage>
</organism>
<feature type="region of interest" description="Disordered" evidence="1">
    <location>
        <begin position="378"/>
        <end position="459"/>
    </location>
</feature>
<feature type="compositionally biased region" description="Basic and acidic residues" evidence="1">
    <location>
        <begin position="450"/>
        <end position="459"/>
    </location>
</feature>
<reference evidence="2" key="1">
    <citation type="submission" date="2023-03" db="EMBL/GenBank/DDBJ databases">
        <title>Massive genome expansion in bonnet fungi (Mycena s.s.) driven by repeated elements and novel gene families across ecological guilds.</title>
        <authorList>
            <consortium name="Lawrence Berkeley National Laboratory"/>
            <person name="Harder C.B."/>
            <person name="Miyauchi S."/>
            <person name="Viragh M."/>
            <person name="Kuo A."/>
            <person name="Thoen E."/>
            <person name="Andreopoulos B."/>
            <person name="Lu D."/>
            <person name="Skrede I."/>
            <person name="Drula E."/>
            <person name="Henrissat B."/>
            <person name="Morin E."/>
            <person name="Kohler A."/>
            <person name="Barry K."/>
            <person name="LaButti K."/>
            <person name="Morin E."/>
            <person name="Salamov A."/>
            <person name="Lipzen A."/>
            <person name="Mereny Z."/>
            <person name="Hegedus B."/>
            <person name="Baldrian P."/>
            <person name="Stursova M."/>
            <person name="Weitz H."/>
            <person name="Taylor A."/>
            <person name="Grigoriev I.V."/>
            <person name="Nagy L.G."/>
            <person name="Martin F."/>
            <person name="Kauserud H."/>
        </authorList>
    </citation>
    <scope>NUCLEOTIDE SEQUENCE</scope>
    <source>
        <strain evidence="2">CBHHK182m</strain>
    </source>
</reference>
<protein>
    <submittedName>
        <fullName evidence="2">Uncharacterized protein</fullName>
    </submittedName>
</protein>
<keyword evidence="3" id="KW-1185">Reference proteome</keyword>